<comment type="caution">
    <text evidence="6">The sequence shown here is derived from an EMBL/GenBank/DDBJ whole genome shotgun (WGS) entry which is preliminary data.</text>
</comment>
<reference evidence="6 7" key="1">
    <citation type="submission" date="2017-11" db="EMBL/GenBank/DDBJ databases">
        <title>Bradyrhizobium forestalis sp. nov., an efficient nitrogen-fixing bacterium isolated from nodules of forest legume species in the Amazon.</title>
        <authorList>
            <person name="Costa E.M."/>
            <person name="Guimaraes A."/>
            <person name="Carvalho T.S."/>
            <person name="Rodrigues T.L."/>
            <person name="Ribeiro P.R.A."/>
            <person name="Lebbe L."/>
            <person name="Willems A."/>
            <person name="Moreira F.M.S."/>
        </authorList>
    </citation>
    <scope>NUCLEOTIDE SEQUENCE [LARGE SCALE GENOMIC DNA]</scope>
    <source>
        <strain evidence="6 7">INPA54B</strain>
    </source>
</reference>
<protein>
    <submittedName>
        <fullName evidence="6">Transcriptional regulator</fullName>
    </submittedName>
</protein>
<dbReference type="AlphaFoldDB" id="A0A2M8R0Z0"/>
<dbReference type="GO" id="GO:0003700">
    <property type="term" value="F:DNA-binding transcription factor activity"/>
    <property type="evidence" value="ECO:0007669"/>
    <property type="project" value="TreeGrafter"/>
</dbReference>
<gene>
    <name evidence="6" type="ORF">CVM73_30900</name>
</gene>
<keyword evidence="3" id="KW-0804">Transcription</keyword>
<name>A0A2M8R0Z0_9BRAD</name>
<accession>A0A2M8R0Z0</accession>
<evidence type="ECO:0000256" key="1">
    <source>
        <dbReference type="ARBA" id="ARBA00023015"/>
    </source>
</evidence>
<dbReference type="SMART" id="SM00530">
    <property type="entry name" value="HTH_XRE"/>
    <property type="match status" value="1"/>
</dbReference>
<dbReference type="GO" id="GO:0003677">
    <property type="term" value="F:DNA binding"/>
    <property type="evidence" value="ECO:0007669"/>
    <property type="project" value="UniProtKB-KW"/>
</dbReference>
<keyword evidence="2" id="KW-0238">DNA-binding</keyword>
<dbReference type="GO" id="GO:0005829">
    <property type="term" value="C:cytosol"/>
    <property type="evidence" value="ECO:0007669"/>
    <property type="project" value="TreeGrafter"/>
</dbReference>
<evidence type="ECO:0000313" key="6">
    <source>
        <dbReference type="EMBL" id="PJG51491.1"/>
    </source>
</evidence>
<dbReference type="PANTHER" id="PTHR46797">
    <property type="entry name" value="HTH-TYPE TRANSCRIPTIONAL REGULATOR"/>
    <property type="match status" value="1"/>
</dbReference>
<dbReference type="InterPro" id="IPR001387">
    <property type="entry name" value="Cro/C1-type_HTH"/>
</dbReference>
<evidence type="ECO:0000256" key="2">
    <source>
        <dbReference type="ARBA" id="ARBA00023125"/>
    </source>
</evidence>
<evidence type="ECO:0000256" key="3">
    <source>
        <dbReference type="ARBA" id="ARBA00023163"/>
    </source>
</evidence>
<dbReference type="PANTHER" id="PTHR46797:SF23">
    <property type="entry name" value="HTH-TYPE TRANSCRIPTIONAL REGULATOR SUTR"/>
    <property type="match status" value="1"/>
</dbReference>
<dbReference type="EMBL" id="PGVG01000036">
    <property type="protein sequence ID" value="PJG51491.1"/>
    <property type="molecule type" value="Genomic_DNA"/>
</dbReference>
<feature type="domain" description="HTH cro/C1-type" evidence="5">
    <location>
        <begin position="11"/>
        <end position="65"/>
    </location>
</feature>
<proteinExistence type="predicted"/>
<dbReference type="InterPro" id="IPR050807">
    <property type="entry name" value="TransReg_Diox_bact_type"/>
</dbReference>
<dbReference type="OrthoDB" id="9815697at2"/>
<dbReference type="Pfam" id="PF01381">
    <property type="entry name" value="HTH_3"/>
    <property type="match status" value="1"/>
</dbReference>
<feature type="compositionally biased region" description="Basic residues" evidence="4">
    <location>
        <begin position="80"/>
        <end position="93"/>
    </location>
</feature>
<organism evidence="6 7">
    <name type="scientific">Bradyrhizobium forestalis</name>
    <dbReference type="NCBI Taxonomy" id="1419263"/>
    <lineage>
        <taxon>Bacteria</taxon>
        <taxon>Pseudomonadati</taxon>
        <taxon>Pseudomonadota</taxon>
        <taxon>Alphaproteobacteria</taxon>
        <taxon>Hyphomicrobiales</taxon>
        <taxon>Nitrobacteraceae</taxon>
        <taxon>Bradyrhizobium</taxon>
    </lineage>
</organism>
<sequence>MNARALVAWNVRRIRVERGIPQEQLAYDAGIDRSYMGRIEQKKENPTIDLLDRIAATLGIHFSELFAEPAKGSTPPKPMSRGRKPARQCRNTK</sequence>
<dbReference type="RefSeq" id="WP_100235536.1">
    <property type="nucleotide sequence ID" value="NZ_PGVG01000036.1"/>
</dbReference>
<dbReference type="Gene3D" id="1.10.260.40">
    <property type="entry name" value="lambda repressor-like DNA-binding domains"/>
    <property type="match status" value="1"/>
</dbReference>
<dbReference type="CDD" id="cd00093">
    <property type="entry name" value="HTH_XRE"/>
    <property type="match status" value="1"/>
</dbReference>
<feature type="region of interest" description="Disordered" evidence="4">
    <location>
        <begin position="67"/>
        <end position="93"/>
    </location>
</feature>
<keyword evidence="7" id="KW-1185">Reference proteome</keyword>
<evidence type="ECO:0000259" key="5">
    <source>
        <dbReference type="PROSITE" id="PS50943"/>
    </source>
</evidence>
<evidence type="ECO:0000313" key="7">
    <source>
        <dbReference type="Proteomes" id="UP000231194"/>
    </source>
</evidence>
<dbReference type="PROSITE" id="PS50943">
    <property type="entry name" value="HTH_CROC1"/>
    <property type="match status" value="1"/>
</dbReference>
<evidence type="ECO:0000256" key="4">
    <source>
        <dbReference type="SAM" id="MobiDB-lite"/>
    </source>
</evidence>
<keyword evidence="1" id="KW-0805">Transcription regulation</keyword>
<dbReference type="Proteomes" id="UP000231194">
    <property type="component" value="Unassembled WGS sequence"/>
</dbReference>
<dbReference type="InterPro" id="IPR010982">
    <property type="entry name" value="Lambda_DNA-bd_dom_sf"/>
</dbReference>
<dbReference type="SUPFAM" id="SSF47413">
    <property type="entry name" value="lambda repressor-like DNA-binding domains"/>
    <property type="match status" value="1"/>
</dbReference>